<name>A0A8C5D868_GOUWI</name>
<dbReference type="InterPro" id="IPR002759">
    <property type="entry name" value="Pop5/Rpp14/Rnp2-like"/>
</dbReference>
<protein>
    <submittedName>
        <fullName evidence="3">Ribonuclease P protein subunit p14-like</fullName>
    </submittedName>
</protein>
<dbReference type="PANTHER" id="PTHR15441:SF1">
    <property type="entry name" value="RIBONUCLEASE P PROTEIN SUBUNIT P14"/>
    <property type="match status" value="1"/>
</dbReference>
<comment type="similarity">
    <text evidence="1">Belongs to the eukaryotic/archaeal RNase P protein component 2 family.</text>
</comment>
<reference evidence="3" key="3">
    <citation type="submission" date="2025-09" db="UniProtKB">
        <authorList>
            <consortium name="Ensembl"/>
        </authorList>
    </citation>
    <scope>IDENTIFICATION</scope>
</reference>
<dbReference type="SUPFAM" id="SSF160350">
    <property type="entry name" value="Rnp2-like"/>
    <property type="match status" value="1"/>
</dbReference>
<keyword evidence="2" id="KW-0819">tRNA processing</keyword>
<dbReference type="RefSeq" id="XP_028302183.1">
    <property type="nucleotide sequence ID" value="XM_028446382.1"/>
</dbReference>
<evidence type="ECO:0000313" key="4">
    <source>
        <dbReference type="Proteomes" id="UP000694680"/>
    </source>
</evidence>
<dbReference type="Proteomes" id="UP000694680">
    <property type="component" value="Chromosome 5"/>
</dbReference>
<organism evidence="3 4">
    <name type="scientific">Gouania willdenowi</name>
    <name type="common">Blunt-snouted clingfish</name>
    <name type="synonym">Lepadogaster willdenowi</name>
    <dbReference type="NCBI Taxonomy" id="441366"/>
    <lineage>
        <taxon>Eukaryota</taxon>
        <taxon>Metazoa</taxon>
        <taxon>Chordata</taxon>
        <taxon>Craniata</taxon>
        <taxon>Vertebrata</taxon>
        <taxon>Euteleostomi</taxon>
        <taxon>Actinopterygii</taxon>
        <taxon>Neopterygii</taxon>
        <taxon>Teleostei</taxon>
        <taxon>Neoteleostei</taxon>
        <taxon>Acanthomorphata</taxon>
        <taxon>Ovalentaria</taxon>
        <taxon>Blenniimorphae</taxon>
        <taxon>Blenniiformes</taxon>
        <taxon>Gobiesocoidei</taxon>
        <taxon>Gobiesocidae</taxon>
        <taxon>Gobiesocinae</taxon>
        <taxon>Gouania</taxon>
    </lineage>
</organism>
<dbReference type="GO" id="GO:0033204">
    <property type="term" value="F:ribonuclease P RNA binding"/>
    <property type="evidence" value="ECO:0007669"/>
    <property type="project" value="TreeGrafter"/>
</dbReference>
<proteinExistence type="inferred from homology"/>
<evidence type="ECO:0000313" key="3">
    <source>
        <dbReference type="Ensembl" id="ENSGWIP00000001433.1"/>
    </source>
</evidence>
<dbReference type="Gene3D" id="3.30.70.3250">
    <property type="entry name" value="Ribonuclease P, Pop5 subunit"/>
    <property type="match status" value="1"/>
</dbReference>
<dbReference type="Pfam" id="PF01900">
    <property type="entry name" value="RNase_P_Rpp14"/>
    <property type="match status" value="1"/>
</dbReference>
<gene>
    <name evidence="3" type="primary">rpp14</name>
</gene>
<dbReference type="GO" id="GO:0001682">
    <property type="term" value="P:tRNA 5'-leader removal"/>
    <property type="evidence" value="ECO:0007669"/>
    <property type="project" value="InterPro"/>
</dbReference>
<dbReference type="Ensembl" id="ENSGWIT00000001543.1">
    <property type="protein sequence ID" value="ENSGWIP00000001433.1"/>
    <property type="gene ID" value="ENSGWIG00000000836.1"/>
</dbReference>
<reference evidence="3" key="2">
    <citation type="submission" date="2025-08" db="UniProtKB">
        <authorList>
            <consortium name="Ensembl"/>
        </authorList>
    </citation>
    <scope>IDENTIFICATION</scope>
</reference>
<reference evidence="3" key="1">
    <citation type="submission" date="2020-06" db="EMBL/GenBank/DDBJ databases">
        <authorList>
            <consortium name="Wellcome Sanger Institute Data Sharing"/>
        </authorList>
    </citation>
    <scope>NUCLEOTIDE SEQUENCE [LARGE SCALE GENOMIC DNA]</scope>
</reference>
<accession>A0A8C5D868</accession>
<sequence length="129" mass="14823">MRNTDEKEETSVYRRVVLKNSSPYHYMRVCLVVDDQRIRPSVVELKNFIITGLRTLHGQAGAAINFDVLKYEEDSLTAILRIYSRGLVKLWSSLTLISSYENHNCAFRVNQVSPYLLALTGNSRDLQLD</sequence>
<dbReference type="CTD" id="11102"/>
<evidence type="ECO:0000256" key="1">
    <source>
        <dbReference type="ARBA" id="ARBA00010800"/>
    </source>
</evidence>
<dbReference type="GO" id="GO:0030681">
    <property type="term" value="C:multimeric ribonuclease P complex"/>
    <property type="evidence" value="ECO:0007669"/>
    <property type="project" value="TreeGrafter"/>
</dbReference>
<keyword evidence="4" id="KW-1185">Reference proteome</keyword>
<evidence type="ECO:0000256" key="2">
    <source>
        <dbReference type="ARBA" id="ARBA00022694"/>
    </source>
</evidence>
<dbReference type="InterPro" id="IPR038085">
    <property type="entry name" value="Rnp2-like_sf"/>
</dbReference>
<dbReference type="AlphaFoldDB" id="A0A8C5D868"/>
<dbReference type="PANTHER" id="PTHR15441">
    <property type="entry name" value="RIBONUCLEASE P PROTEIN SUBUNIT P14"/>
    <property type="match status" value="1"/>
</dbReference>
<dbReference type="GO" id="GO:0005730">
    <property type="term" value="C:nucleolus"/>
    <property type="evidence" value="ECO:0007669"/>
    <property type="project" value="TreeGrafter"/>
</dbReference>
<dbReference type="GeneID" id="114463112"/>